<accession>D6TSR8</accession>
<reference evidence="2 3" key="1">
    <citation type="journal article" date="2011" name="Stand. Genomic Sci.">
        <title>Non-contiguous finished genome sequence and contextual data of the filamentous soil bacterium Ktedonobacter racemifer type strain (SOSP1-21).</title>
        <authorList>
            <person name="Chang Y.J."/>
            <person name="Land M."/>
            <person name="Hauser L."/>
            <person name="Chertkov O."/>
            <person name="Del Rio T.G."/>
            <person name="Nolan M."/>
            <person name="Copeland A."/>
            <person name="Tice H."/>
            <person name="Cheng J.F."/>
            <person name="Lucas S."/>
            <person name="Han C."/>
            <person name="Goodwin L."/>
            <person name="Pitluck S."/>
            <person name="Ivanova N."/>
            <person name="Ovchinikova G."/>
            <person name="Pati A."/>
            <person name="Chen A."/>
            <person name="Palaniappan K."/>
            <person name="Mavromatis K."/>
            <person name="Liolios K."/>
            <person name="Brettin T."/>
            <person name="Fiebig A."/>
            <person name="Rohde M."/>
            <person name="Abt B."/>
            <person name="Goker M."/>
            <person name="Detter J.C."/>
            <person name="Woyke T."/>
            <person name="Bristow J."/>
            <person name="Eisen J.A."/>
            <person name="Markowitz V."/>
            <person name="Hugenholtz P."/>
            <person name="Kyrpides N.C."/>
            <person name="Klenk H.P."/>
            <person name="Lapidus A."/>
        </authorList>
    </citation>
    <scope>NUCLEOTIDE SEQUENCE [LARGE SCALE GENOMIC DNA]</scope>
    <source>
        <strain evidence="3">DSM 44963</strain>
    </source>
</reference>
<proteinExistence type="predicted"/>
<feature type="transmembrane region" description="Helical" evidence="1">
    <location>
        <begin position="279"/>
        <end position="301"/>
    </location>
</feature>
<dbReference type="EMBL" id="ADVG01000003">
    <property type="protein sequence ID" value="EFH83469.1"/>
    <property type="molecule type" value="Genomic_DNA"/>
</dbReference>
<comment type="caution">
    <text evidence="2">The sequence shown here is derived from an EMBL/GenBank/DDBJ whole genome shotgun (WGS) entry which is preliminary data.</text>
</comment>
<feature type="transmembrane region" description="Helical" evidence="1">
    <location>
        <begin position="113"/>
        <end position="134"/>
    </location>
</feature>
<feature type="transmembrane region" description="Helical" evidence="1">
    <location>
        <begin position="202"/>
        <end position="221"/>
    </location>
</feature>
<dbReference type="AlphaFoldDB" id="D6TSR8"/>
<keyword evidence="1" id="KW-0812">Transmembrane</keyword>
<keyword evidence="1" id="KW-1133">Transmembrane helix</keyword>
<protein>
    <submittedName>
        <fullName evidence="2">Uncharacterized protein</fullName>
    </submittedName>
</protein>
<feature type="transmembrane region" description="Helical" evidence="1">
    <location>
        <begin position="159"/>
        <end position="182"/>
    </location>
</feature>
<keyword evidence="1" id="KW-0472">Membrane</keyword>
<dbReference type="InParanoid" id="D6TSR8"/>
<feature type="transmembrane region" description="Helical" evidence="1">
    <location>
        <begin position="77"/>
        <end position="101"/>
    </location>
</feature>
<gene>
    <name evidence="2" type="ORF">Krac_4432</name>
</gene>
<organism evidence="2 3">
    <name type="scientific">Ktedonobacter racemifer DSM 44963</name>
    <dbReference type="NCBI Taxonomy" id="485913"/>
    <lineage>
        <taxon>Bacteria</taxon>
        <taxon>Bacillati</taxon>
        <taxon>Chloroflexota</taxon>
        <taxon>Ktedonobacteria</taxon>
        <taxon>Ktedonobacterales</taxon>
        <taxon>Ktedonobacteraceae</taxon>
        <taxon>Ktedonobacter</taxon>
    </lineage>
</organism>
<evidence type="ECO:0000313" key="3">
    <source>
        <dbReference type="Proteomes" id="UP000004508"/>
    </source>
</evidence>
<feature type="transmembrane region" description="Helical" evidence="1">
    <location>
        <begin position="12"/>
        <end position="32"/>
    </location>
</feature>
<sequence length="328" mass="36594">MNFSALISFPASYVWLCGGGAILLIAMGWIMHWRATAKKPLKDAILKGLRPEAERWHVPEAALTDYMYSLNTFMSMASIGAGMALLLYGLLYAILLVSPAWSLICPFIMTNFLNNACFLVCIAGASIGGSLVLHHLQHTARATRELGPRRTLRDYRSPLFFWLLFTVLALTCVIALVFHVIYMPGNACLSDDFFPKPWQPEIIYPWIGLMFIDLLYVELLLTRIASVPSPIVSSSVPGADGIDDMFRSRAINSLQCLVLVLLFFSLLPISSIATIPYSWIIMLLYFLGFIALMFLFTDILVGKRGLGDRLPGAAWLPKRSSLTDKCRE</sequence>
<dbReference type="RefSeq" id="WP_007914194.1">
    <property type="nucleotide sequence ID" value="NZ_ADVG01000003.1"/>
</dbReference>
<evidence type="ECO:0000256" key="1">
    <source>
        <dbReference type="SAM" id="Phobius"/>
    </source>
</evidence>
<feature type="transmembrane region" description="Helical" evidence="1">
    <location>
        <begin position="254"/>
        <end position="273"/>
    </location>
</feature>
<evidence type="ECO:0000313" key="2">
    <source>
        <dbReference type="EMBL" id="EFH83469.1"/>
    </source>
</evidence>
<name>D6TSR8_KTERA</name>
<dbReference type="Proteomes" id="UP000004508">
    <property type="component" value="Unassembled WGS sequence"/>
</dbReference>
<keyword evidence="3" id="KW-1185">Reference proteome</keyword>